<reference evidence="8" key="1">
    <citation type="submission" date="2021-03" db="EMBL/GenBank/DDBJ databases">
        <authorList>
            <person name="Wang G."/>
        </authorList>
    </citation>
    <scope>NUCLEOTIDE SEQUENCE</scope>
    <source>
        <strain evidence="8">KCTC 12899</strain>
    </source>
</reference>
<feature type="transmembrane region" description="Helical" evidence="6">
    <location>
        <begin position="275"/>
        <end position="294"/>
    </location>
</feature>
<keyword evidence="9" id="KW-1185">Reference proteome</keyword>
<dbReference type="PANTHER" id="PTHR32322:SF18">
    <property type="entry name" value="S-ADENOSYLMETHIONINE_S-ADENOSYLHOMOCYSTEINE TRANSPORTER"/>
    <property type="match status" value="1"/>
</dbReference>
<protein>
    <submittedName>
        <fullName evidence="8">EamA family transporter</fullName>
    </submittedName>
</protein>
<evidence type="ECO:0000256" key="1">
    <source>
        <dbReference type="ARBA" id="ARBA00004651"/>
    </source>
</evidence>
<feature type="transmembrane region" description="Helical" evidence="6">
    <location>
        <begin position="144"/>
        <end position="162"/>
    </location>
</feature>
<dbReference type="PANTHER" id="PTHR32322">
    <property type="entry name" value="INNER MEMBRANE TRANSPORTER"/>
    <property type="match status" value="1"/>
</dbReference>
<feature type="transmembrane region" description="Helical" evidence="6">
    <location>
        <begin position="222"/>
        <end position="240"/>
    </location>
</feature>
<keyword evidence="5 6" id="KW-0472">Membrane</keyword>
<dbReference type="Proteomes" id="UP000664417">
    <property type="component" value="Unassembled WGS sequence"/>
</dbReference>
<accession>A0A8J7QR84</accession>
<gene>
    <name evidence="8" type="ORF">J3U88_29960</name>
</gene>
<evidence type="ECO:0000256" key="6">
    <source>
        <dbReference type="SAM" id="Phobius"/>
    </source>
</evidence>
<keyword evidence="3 6" id="KW-0812">Transmembrane</keyword>
<dbReference type="SUPFAM" id="SSF103481">
    <property type="entry name" value="Multidrug resistance efflux transporter EmrE"/>
    <property type="match status" value="2"/>
</dbReference>
<dbReference type="Gene3D" id="1.10.3730.20">
    <property type="match status" value="1"/>
</dbReference>
<feature type="transmembrane region" description="Helical" evidence="6">
    <location>
        <begin position="29"/>
        <end position="51"/>
    </location>
</feature>
<dbReference type="InterPro" id="IPR037185">
    <property type="entry name" value="EmrE-like"/>
</dbReference>
<feature type="transmembrane region" description="Helical" evidence="6">
    <location>
        <begin position="247"/>
        <end position="269"/>
    </location>
</feature>
<feature type="domain" description="EamA" evidence="7">
    <location>
        <begin position="155"/>
        <end position="290"/>
    </location>
</feature>
<dbReference type="GO" id="GO:0005886">
    <property type="term" value="C:plasma membrane"/>
    <property type="evidence" value="ECO:0007669"/>
    <property type="project" value="UniProtKB-SubCell"/>
</dbReference>
<organism evidence="8 9">
    <name type="scientific">Acanthopleuribacter pedis</name>
    <dbReference type="NCBI Taxonomy" id="442870"/>
    <lineage>
        <taxon>Bacteria</taxon>
        <taxon>Pseudomonadati</taxon>
        <taxon>Acidobacteriota</taxon>
        <taxon>Holophagae</taxon>
        <taxon>Acanthopleuribacterales</taxon>
        <taxon>Acanthopleuribacteraceae</taxon>
        <taxon>Acanthopleuribacter</taxon>
    </lineage>
</organism>
<feature type="transmembrane region" description="Helical" evidence="6">
    <location>
        <begin position="91"/>
        <end position="109"/>
    </location>
</feature>
<proteinExistence type="predicted"/>
<keyword evidence="4 6" id="KW-1133">Transmembrane helix</keyword>
<evidence type="ECO:0000313" key="8">
    <source>
        <dbReference type="EMBL" id="MBO1322735.1"/>
    </source>
</evidence>
<comment type="subcellular location">
    <subcellularLocation>
        <location evidence="1">Cell membrane</location>
        <topology evidence="1">Multi-pass membrane protein</topology>
    </subcellularLocation>
</comment>
<dbReference type="EMBL" id="JAFREP010000042">
    <property type="protein sequence ID" value="MBO1322735.1"/>
    <property type="molecule type" value="Genomic_DNA"/>
</dbReference>
<feature type="transmembrane region" description="Helical" evidence="6">
    <location>
        <begin position="183"/>
        <end position="202"/>
    </location>
</feature>
<feature type="transmembrane region" description="Helical" evidence="6">
    <location>
        <begin position="121"/>
        <end position="138"/>
    </location>
</feature>
<dbReference type="InterPro" id="IPR000620">
    <property type="entry name" value="EamA_dom"/>
</dbReference>
<keyword evidence="2" id="KW-1003">Cell membrane</keyword>
<evidence type="ECO:0000256" key="2">
    <source>
        <dbReference type="ARBA" id="ARBA00022475"/>
    </source>
</evidence>
<evidence type="ECO:0000256" key="5">
    <source>
        <dbReference type="ARBA" id="ARBA00023136"/>
    </source>
</evidence>
<evidence type="ECO:0000256" key="4">
    <source>
        <dbReference type="ARBA" id="ARBA00022989"/>
    </source>
</evidence>
<evidence type="ECO:0000256" key="3">
    <source>
        <dbReference type="ARBA" id="ARBA00022692"/>
    </source>
</evidence>
<dbReference type="InterPro" id="IPR050638">
    <property type="entry name" value="AA-Vitamin_Transporters"/>
</dbReference>
<evidence type="ECO:0000313" key="9">
    <source>
        <dbReference type="Proteomes" id="UP000664417"/>
    </source>
</evidence>
<evidence type="ECO:0000259" key="7">
    <source>
        <dbReference type="Pfam" id="PF00892"/>
    </source>
</evidence>
<sequence>MPYVLFAIMCLIYGTTFLAIKVGLNAGLAPIYSAGVRFVAAALIMLCLLKLSRRLKTPGSAKAWGQITVIALLTTTLCFAGVYWAEQYISSGMAALISAGAPIAIALLYATNQGKKITPDLWLGFALALSGVLLVVLPTLQMSLAWAVLLPMGAVVVGELFYSIGSVRCADLVRGGEVDALSLNAWQSLIGGLGLLLLSAPWEPAAWTNAAWMSQSTAWLSLSFLSVMGTVVAASIYFWLIERMNPVFASLWLYISPVIAVVVGAMVLHEPIGNTTLPGTALIVCGVFLANNGLPLMRQWMNRRLQPSA</sequence>
<dbReference type="Pfam" id="PF00892">
    <property type="entry name" value="EamA"/>
    <property type="match status" value="2"/>
</dbReference>
<comment type="caution">
    <text evidence="8">The sequence shown here is derived from an EMBL/GenBank/DDBJ whole genome shotgun (WGS) entry which is preliminary data.</text>
</comment>
<dbReference type="AlphaFoldDB" id="A0A8J7QR84"/>
<dbReference type="RefSeq" id="WP_207862707.1">
    <property type="nucleotide sequence ID" value="NZ_JAFREP010000042.1"/>
</dbReference>
<name>A0A8J7QR84_9BACT</name>
<feature type="transmembrane region" description="Helical" evidence="6">
    <location>
        <begin position="63"/>
        <end position="85"/>
    </location>
</feature>
<feature type="domain" description="EamA" evidence="7">
    <location>
        <begin position="3"/>
        <end position="136"/>
    </location>
</feature>